<protein>
    <submittedName>
        <fullName evidence="2">Uncharacterized protein LOC111433882</fullName>
    </submittedName>
</protein>
<keyword evidence="1" id="KW-1185">Reference proteome</keyword>
<dbReference type="PANTHER" id="PTHR31579">
    <property type="entry name" value="OS03G0796600 PROTEIN"/>
    <property type="match status" value="1"/>
</dbReference>
<dbReference type="Proteomes" id="UP000504609">
    <property type="component" value="Unplaced"/>
</dbReference>
<proteinExistence type="predicted"/>
<evidence type="ECO:0000313" key="1">
    <source>
        <dbReference type="Proteomes" id="UP000504609"/>
    </source>
</evidence>
<reference evidence="2" key="1">
    <citation type="submission" date="2025-08" db="UniProtKB">
        <authorList>
            <consortium name="RefSeq"/>
        </authorList>
    </citation>
    <scope>IDENTIFICATION</scope>
    <source>
        <tissue evidence="2">Young leaves</tissue>
    </source>
</reference>
<dbReference type="GeneID" id="111433882"/>
<sequence length="291" mass="32563">MPNKMDRFAEIFRHGAEAAVWDTSSGSDHSPENSAADLFDLVKSFMERDDVEINEGEEEDGGKEESDSFSCDSDAGVIKLKNLFGSRDNESDEIRIEAEQALKKLVGGRSFQGIKRKLMAHLRRKGFDAGLCKSKGEKLQSFPAGDHEYIDVNFGGNRYIVEVFLAREFEIARPTRKYTSLLNTFPEIFVGNLEELKQVVKLMCSAMKQSMNIRNMHVPPWRRKGYMQEKWFGSYKRTTNHKGSGSAEAETSPGMSSACFKTSHCRGDFGRNRGIMVGNLTAAFGADGLLL</sequence>
<dbReference type="Pfam" id="PF04720">
    <property type="entry name" value="PDDEXK_6"/>
    <property type="match status" value="1"/>
</dbReference>
<organism evidence="1 2">
    <name type="scientific">Cucurbita moschata</name>
    <name type="common">Winter crookneck squash</name>
    <name type="synonym">Cucurbita pepo var. moschata</name>
    <dbReference type="NCBI Taxonomy" id="3662"/>
    <lineage>
        <taxon>Eukaryota</taxon>
        <taxon>Viridiplantae</taxon>
        <taxon>Streptophyta</taxon>
        <taxon>Embryophyta</taxon>
        <taxon>Tracheophyta</taxon>
        <taxon>Spermatophyta</taxon>
        <taxon>Magnoliopsida</taxon>
        <taxon>eudicotyledons</taxon>
        <taxon>Gunneridae</taxon>
        <taxon>Pentapetalae</taxon>
        <taxon>rosids</taxon>
        <taxon>fabids</taxon>
        <taxon>Cucurbitales</taxon>
        <taxon>Cucurbitaceae</taxon>
        <taxon>Cucurbiteae</taxon>
        <taxon>Cucurbita</taxon>
    </lineage>
</organism>
<dbReference type="RefSeq" id="XP_022926904.1">
    <property type="nucleotide sequence ID" value="XM_023071136.1"/>
</dbReference>
<dbReference type="PANTHER" id="PTHR31579:SF42">
    <property type="entry name" value="DUF506 FAMILY PROTEIN (DUF506)"/>
    <property type="match status" value="1"/>
</dbReference>
<dbReference type="NCBIfam" id="TIGR01615">
    <property type="entry name" value="A_thal_3542"/>
    <property type="match status" value="1"/>
</dbReference>
<dbReference type="InterPro" id="IPR006502">
    <property type="entry name" value="PDDEXK-like"/>
</dbReference>
<evidence type="ECO:0000313" key="2">
    <source>
        <dbReference type="RefSeq" id="XP_022926904.1"/>
    </source>
</evidence>
<dbReference type="KEGG" id="cmos:111433882"/>
<name>A0A6J1EGH2_CUCMO</name>
<dbReference type="AlphaFoldDB" id="A0A6J1EGH2"/>
<gene>
    <name evidence="2" type="primary">LOC111433882</name>
</gene>
<accession>A0A6J1EGH2</accession>